<dbReference type="PANTHER" id="PTHR33167">
    <property type="entry name" value="TRANSCRIPTION FACTOR, PUTATIVE (DUF863)-RELATED"/>
    <property type="match status" value="1"/>
</dbReference>
<dbReference type="InterPro" id="IPR008581">
    <property type="entry name" value="DUF863_pln"/>
</dbReference>
<dbReference type="OrthoDB" id="630817at2759"/>
<dbReference type="AlphaFoldDB" id="A0A834L8L4"/>
<protein>
    <submittedName>
        <fullName evidence="2">Uncharacterized protein</fullName>
    </submittedName>
</protein>
<dbReference type="PANTHER" id="PTHR33167:SF4">
    <property type="entry name" value="TRANSCRIPTION FACTOR, PUTATIVE (DUF863)-RELATED"/>
    <property type="match status" value="1"/>
</dbReference>
<dbReference type="Proteomes" id="UP000626092">
    <property type="component" value="Unassembled WGS sequence"/>
</dbReference>
<accession>A0A834L8L4</accession>
<proteinExistence type="predicted"/>
<feature type="region of interest" description="Disordered" evidence="1">
    <location>
        <begin position="1020"/>
        <end position="1047"/>
    </location>
</feature>
<dbReference type="Pfam" id="PF05904">
    <property type="entry name" value="DUF863"/>
    <property type="match status" value="1"/>
</dbReference>
<dbReference type="EMBL" id="WJXA01000012">
    <property type="protein sequence ID" value="KAF7123725.1"/>
    <property type="molecule type" value="Genomic_DNA"/>
</dbReference>
<sequence>MGTKVHCRSYLPGFYSMRDLNEDSSSSNWPMFYADRALANGQYCNGFFPNTVTNSYSGYEKYALKQTMIEHEAIFKQQVFELHRLYKIQRDMMDEIRRKELCDRLVPIETSSSSSRLVSDMPSEDAERRQKKPFALSFTEGNDIPTGRVPFENGSSSKDCEILESRPSKVRKQLFDLQLPADEYIDFEEGDQYTPCTNNKIASGSSVKFNMSGGAKINCNGDASRSSSCLKSSIGLADLNEPVQVEEVTLPTAVDFIGCVPGPGEIKDLDLVAKRKPQFLLGLPKENLLNSGSSNGSSVNPHVEGKGHGRDWLSYCYEAGHLQSHLNSFTHDLQPEKSSSSSRLKHTMLNKAHLAVGFLPSDHVRGDQWRERTVHGLEISEKSRDLFNFNPLDSAMASHTPDPHPFLHSSALDSGWSQSISTRGKCNSSSLTQKLTSVQTHPPLNSLGSLSKNFLPSAQNREIFGDKWHSHTSSGSRPGCGSGLPDCNGFYHGSASGSKDLATHSPLVGFDYLNCNKDVKEASERSINYSTRSYLMGSNGTDLSVKDMNLNAVLPKSSSNGLEIIDEERKYESHLKVLPWLKSKPTYKIDGTITGRDSNSSEVSFLRVASNHLSCKSEIVKGNNHLLTPKITLASCDDHDVGAQRNEGGDYLAKRKILGFPFFDSSCTPKNDSSSLVSTSASLQCTEHKEDGVRKGGKIGVIDINLACEPECDTFIAADVLVVEKEKDIKEVANFRAHIDLNSSLGEDEVTLVPSVASTGVNVKIAVEIDLEAPAFAETEEEGTPPAEEQQCEIPLNLPQHKAELFEDEVSIMAAEAIVAISSCVHTYCTEKTTCHPSEGPRADSLLWFVEVVSSFADESKGYEDGGDNETSSCDEIDYFEALTMNLTEVKEEEYMPKPLVLENQNLEETGTDILPSRVRKGQARRGRPRRDFQRDILPGLASLSRHEVTEDLQRFGGLMKATGHVWNSGLTRRNGGARGRRRSVVVVDHEPAVASTNAICIPLMQQLNSIEVGLEDRSLTGWGKTPRRPRRQRCPAGNLPPSIAST</sequence>
<evidence type="ECO:0000313" key="2">
    <source>
        <dbReference type="EMBL" id="KAF7123725.1"/>
    </source>
</evidence>
<evidence type="ECO:0000313" key="3">
    <source>
        <dbReference type="Proteomes" id="UP000626092"/>
    </source>
</evidence>
<organism evidence="2 3">
    <name type="scientific">Rhododendron simsii</name>
    <name type="common">Sims's rhododendron</name>
    <dbReference type="NCBI Taxonomy" id="118357"/>
    <lineage>
        <taxon>Eukaryota</taxon>
        <taxon>Viridiplantae</taxon>
        <taxon>Streptophyta</taxon>
        <taxon>Embryophyta</taxon>
        <taxon>Tracheophyta</taxon>
        <taxon>Spermatophyta</taxon>
        <taxon>Magnoliopsida</taxon>
        <taxon>eudicotyledons</taxon>
        <taxon>Gunneridae</taxon>
        <taxon>Pentapetalae</taxon>
        <taxon>asterids</taxon>
        <taxon>Ericales</taxon>
        <taxon>Ericaceae</taxon>
        <taxon>Ericoideae</taxon>
        <taxon>Rhodoreae</taxon>
        <taxon>Rhododendron</taxon>
    </lineage>
</organism>
<evidence type="ECO:0000256" key="1">
    <source>
        <dbReference type="SAM" id="MobiDB-lite"/>
    </source>
</evidence>
<reference evidence="2" key="1">
    <citation type="submission" date="2019-11" db="EMBL/GenBank/DDBJ databases">
        <authorList>
            <person name="Liu Y."/>
            <person name="Hou J."/>
            <person name="Li T.-Q."/>
            <person name="Guan C.-H."/>
            <person name="Wu X."/>
            <person name="Wu H.-Z."/>
            <person name="Ling F."/>
            <person name="Zhang R."/>
            <person name="Shi X.-G."/>
            <person name="Ren J.-P."/>
            <person name="Chen E.-F."/>
            <person name="Sun J.-M."/>
        </authorList>
    </citation>
    <scope>NUCLEOTIDE SEQUENCE</scope>
    <source>
        <strain evidence="2">Adult_tree_wgs_1</strain>
        <tissue evidence="2">Leaves</tissue>
    </source>
</reference>
<comment type="caution">
    <text evidence="2">The sequence shown here is derived from an EMBL/GenBank/DDBJ whole genome shotgun (WGS) entry which is preliminary data.</text>
</comment>
<gene>
    <name evidence="2" type="ORF">RHSIM_Rhsim12G0134000</name>
</gene>
<name>A0A834L8L4_RHOSS</name>
<keyword evidence="3" id="KW-1185">Reference proteome</keyword>